<keyword evidence="1" id="KW-0472">Membrane</keyword>
<feature type="transmembrane region" description="Helical" evidence="1">
    <location>
        <begin position="584"/>
        <end position="605"/>
    </location>
</feature>
<protein>
    <submittedName>
        <fullName evidence="3">Uncharacterized protein</fullName>
    </submittedName>
</protein>
<keyword evidence="2" id="KW-0732">Signal</keyword>
<reference evidence="4" key="1">
    <citation type="submission" date="2017-05" db="EMBL/GenBank/DDBJ databases">
        <authorList>
            <person name="Sung H."/>
        </authorList>
    </citation>
    <scope>NUCLEOTIDE SEQUENCE [LARGE SCALE GENOMIC DNA]</scope>
    <source>
        <strain evidence="4">AR23208</strain>
    </source>
</reference>
<feature type="transmembrane region" description="Helical" evidence="1">
    <location>
        <begin position="413"/>
        <end position="431"/>
    </location>
</feature>
<feature type="signal peptide" evidence="2">
    <location>
        <begin position="1"/>
        <end position="23"/>
    </location>
</feature>
<dbReference type="Gene3D" id="3.40.720.10">
    <property type="entry name" value="Alkaline Phosphatase, subunit A"/>
    <property type="match status" value="1"/>
</dbReference>
<dbReference type="KEGG" id="tum:CBW65_10405"/>
<dbReference type="EMBL" id="CP021434">
    <property type="protein sequence ID" value="ARU61364.1"/>
    <property type="molecule type" value="Genomic_DNA"/>
</dbReference>
<gene>
    <name evidence="3" type="ORF">CBW65_10405</name>
</gene>
<dbReference type="RefSeq" id="WP_087456743.1">
    <property type="nucleotide sequence ID" value="NZ_CP021434.1"/>
</dbReference>
<feature type="transmembrane region" description="Helical" evidence="1">
    <location>
        <begin position="649"/>
        <end position="669"/>
    </location>
</feature>
<dbReference type="Proteomes" id="UP000195437">
    <property type="component" value="Chromosome"/>
</dbReference>
<name>A0A1Y0IPV2_9BACL</name>
<sequence length="742" mass="80458">MPFIRVLLLCLFLSFVPPMPAIHASSETLDTTPDRQALLVLINRLGYDDLAEMPELQKLSRRGAVALMNVNTGGKRTDSNAYVTMAAGVPAKLNSKDMLAYNADEKLHDVPVSAAHAGLHGHPPGQDVLLMSLPRIARKQERWNFKASAVGLGDALQRHGLQTAVLGSSDKGNELWRPATLFTSDEKGRTPYGDVGDQLLKSDPARPYGVRTDYERMWETYRILQGQAELVVFDLADLYRVGEYRPNLTGEQFAKLRRQALREADQFIGKLAGEIDQNSLLLIASPQAPVSAQVRAEWIAPVIAAGGSMIEDSVLTSATTRREGIVSNLDVAPTLLHFLGVPKPHGMIGYPLQPTDAIGPRQLDVLKASTVWTYSNRAAVLGAVGAIIGSGLLLAVLRLFQVRTGITLGGIRVLLWTALAMPLCLYLLPLLRPSGLWEVAGGLWALYLLIAAIPFRILPFCQKLTGRLIWLSAWTILVIVVDTWQGGMLAKRGLLSYDPIVGARYYGIGNEYMGIVIGAAVLLYAALRHATRLEQRWLGRGAVAGGVLLTIFFASPALGTNTGGALTMAGTTGLCLAMQKRCKLLPTLGVLFTSLLGAAVILLLLNQPSAQPSHIGAAAGQVLSGGFDEMSRIFARKSDMFVRLLFSSVWPSLFLLLLSLFAYVLFAPGGHEKRAWQTRYPYYRTAVGGMLAGSLVGMLTNDSGIVVLGMMSLFALFPTLLIWLETETVPGGTPKRSLSLRR</sequence>
<feature type="transmembrane region" description="Helical" evidence="1">
    <location>
        <begin position="505"/>
        <end position="525"/>
    </location>
</feature>
<feature type="transmembrane region" description="Helical" evidence="1">
    <location>
        <begin position="681"/>
        <end position="699"/>
    </location>
</feature>
<feature type="transmembrane region" description="Helical" evidence="1">
    <location>
        <begin position="468"/>
        <end position="485"/>
    </location>
</feature>
<dbReference type="SUPFAM" id="SSF53649">
    <property type="entry name" value="Alkaline phosphatase-like"/>
    <property type="match status" value="1"/>
</dbReference>
<accession>A0A1Y0IPV2</accession>
<keyword evidence="1" id="KW-1133">Transmembrane helix</keyword>
<feature type="chain" id="PRO_5010989160" evidence="2">
    <location>
        <begin position="24"/>
        <end position="742"/>
    </location>
</feature>
<dbReference type="InterPro" id="IPR017850">
    <property type="entry name" value="Alkaline_phosphatase_core_sf"/>
</dbReference>
<dbReference type="OrthoDB" id="3199331at2"/>
<evidence type="ECO:0000313" key="4">
    <source>
        <dbReference type="Proteomes" id="UP000195437"/>
    </source>
</evidence>
<feature type="transmembrane region" description="Helical" evidence="1">
    <location>
        <begin position="705"/>
        <end position="724"/>
    </location>
</feature>
<evidence type="ECO:0000256" key="2">
    <source>
        <dbReference type="SAM" id="SignalP"/>
    </source>
</evidence>
<keyword evidence="4" id="KW-1185">Reference proteome</keyword>
<dbReference type="AlphaFoldDB" id="A0A1Y0IPV2"/>
<feature type="transmembrane region" description="Helical" evidence="1">
    <location>
        <begin position="443"/>
        <end position="461"/>
    </location>
</feature>
<evidence type="ECO:0000313" key="3">
    <source>
        <dbReference type="EMBL" id="ARU61364.1"/>
    </source>
</evidence>
<evidence type="ECO:0000256" key="1">
    <source>
        <dbReference type="SAM" id="Phobius"/>
    </source>
</evidence>
<keyword evidence="1" id="KW-0812">Transmembrane</keyword>
<feature type="transmembrane region" description="Helical" evidence="1">
    <location>
        <begin position="378"/>
        <end position="401"/>
    </location>
</feature>
<proteinExistence type="predicted"/>
<organism evidence="3 4">
    <name type="scientific">Tumebacillus avium</name>
    <dbReference type="NCBI Taxonomy" id="1903704"/>
    <lineage>
        <taxon>Bacteria</taxon>
        <taxon>Bacillati</taxon>
        <taxon>Bacillota</taxon>
        <taxon>Bacilli</taxon>
        <taxon>Bacillales</taxon>
        <taxon>Alicyclobacillaceae</taxon>
        <taxon>Tumebacillus</taxon>
    </lineage>
</organism>